<proteinExistence type="predicted"/>
<sequence length="32" mass="3633">MSGKRQGTAGIEHIERIRRFRATNSASMQKKS</sequence>
<protein>
    <submittedName>
        <fullName evidence="2">Uncharacterized protein</fullName>
    </submittedName>
</protein>
<feature type="compositionally biased region" description="Polar residues" evidence="1">
    <location>
        <begin position="22"/>
        <end position="32"/>
    </location>
</feature>
<reference evidence="2" key="1">
    <citation type="submission" date="2018-10" db="EMBL/GenBank/DDBJ databases">
        <title>Hidden diversity of soil giant viruses.</title>
        <authorList>
            <person name="Schulz F."/>
            <person name="Alteio L."/>
            <person name="Goudeau D."/>
            <person name="Ryan E.M."/>
            <person name="Malmstrom R.R."/>
            <person name="Blanchard J."/>
            <person name="Woyke T."/>
        </authorList>
    </citation>
    <scope>NUCLEOTIDE SEQUENCE</scope>
    <source>
        <strain evidence="2">SYV1</strain>
    </source>
</reference>
<evidence type="ECO:0000256" key="1">
    <source>
        <dbReference type="SAM" id="MobiDB-lite"/>
    </source>
</evidence>
<feature type="region of interest" description="Disordered" evidence="1">
    <location>
        <begin position="1"/>
        <end position="32"/>
    </location>
</feature>
<evidence type="ECO:0000313" key="2">
    <source>
        <dbReference type="EMBL" id="AYV87220.1"/>
    </source>
</evidence>
<name>A0A3G5AJ64_9VIRU</name>
<accession>A0A3G5AJ64</accession>
<organism evidence="2">
    <name type="scientific">Sylvanvirus sp</name>
    <dbReference type="NCBI Taxonomy" id="2487774"/>
    <lineage>
        <taxon>Viruses</taxon>
    </lineage>
</organism>
<dbReference type="EMBL" id="MK072543">
    <property type="protein sequence ID" value="AYV87220.1"/>
    <property type="molecule type" value="Genomic_DNA"/>
</dbReference>
<gene>
    <name evidence="2" type="ORF">Sylvanvirus37_5</name>
</gene>